<keyword evidence="3" id="KW-1185">Reference proteome</keyword>
<proteinExistence type="predicted"/>
<dbReference type="AlphaFoldDB" id="A0A8H4IVN2"/>
<dbReference type="OrthoDB" id="3650523at2759"/>
<sequence>MGYSDVDGDGQPMAKRRRLSDTDTTHVMEVIDIDPDGNLPLECPHPNGHKRALRVKSDIMRQSSPAFRATFGPHFREGRTVWEATASNPSKIDLPEDDSNHMQSICEILHHQPATRAFPSLVLCDFAYLVDKYDLGLALRDTNEANLKRFMFDAREGFYFKPEFEELILVAYLLDAPNAFRSITLDLVLQPLFTKLGRIIQMEPSLPWETLGKSSRYLHTLAA</sequence>
<comment type="caution">
    <text evidence="2">The sequence shown here is derived from an EMBL/GenBank/DDBJ whole genome shotgun (WGS) entry which is preliminary data.</text>
</comment>
<organism evidence="2 3">
    <name type="scientific">Botryosphaeria dothidea</name>
    <dbReference type="NCBI Taxonomy" id="55169"/>
    <lineage>
        <taxon>Eukaryota</taxon>
        <taxon>Fungi</taxon>
        <taxon>Dikarya</taxon>
        <taxon>Ascomycota</taxon>
        <taxon>Pezizomycotina</taxon>
        <taxon>Dothideomycetes</taxon>
        <taxon>Dothideomycetes incertae sedis</taxon>
        <taxon>Botryosphaeriales</taxon>
        <taxon>Botryosphaeriaceae</taxon>
        <taxon>Botryosphaeria</taxon>
    </lineage>
</organism>
<evidence type="ECO:0000313" key="3">
    <source>
        <dbReference type="Proteomes" id="UP000572817"/>
    </source>
</evidence>
<dbReference type="EMBL" id="WWBZ02000033">
    <property type="protein sequence ID" value="KAF4307189.1"/>
    <property type="molecule type" value="Genomic_DNA"/>
</dbReference>
<evidence type="ECO:0000256" key="1">
    <source>
        <dbReference type="SAM" id="MobiDB-lite"/>
    </source>
</evidence>
<feature type="region of interest" description="Disordered" evidence="1">
    <location>
        <begin position="1"/>
        <end position="22"/>
    </location>
</feature>
<reference evidence="2" key="1">
    <citation type="submission" date="2020-04" db="EMBL/GenBank/DDBJ databases">
        <title>Genome Assembly and Annotation of Botryosphaeria dothidea sdau 11-99, a Latent Pathogen of Apple Fruit Ring Rot in China.</title>
        <authorList>
            <person name="Yu C."/>
            <person name="Diao Y."/>
            <person name="Lu Q."/>
            <person name="Zhao J."/>
            <person name="Cui S."/>
            <person name="Peng C."/>
            <person name="He B."/>
            <person name="Liu H."/>
        </authorList>
    </citation>
    <scope>NUCLEOTIDE SEQUENCE [LARGE SCALE GENOMIC DNA]</scope>
    <source>
        <strain evidence="2">Sdau11-99</strain>
    </source>
</reference>
<accession>A0A8H4IVN2</accession>
<dbReference type="Proteomes" id="UP000572817">
    <property type="component" value="Unassembled WGS sequence"/>
</dbReference>
<name>A0A8H4IVN2_9PEZI</name>
<evidence type="ECO:0000313" key="2">
    <source>
        <dbReference type="EMBL" id="KAF4307189.1"/>
    </source>
</evidence>
<protein>
    <recommendedName>
        <fullName evidence="4">BTB domain-containing protein</fullName>
    </recommendedName>
</protein>
<gene>
    <name evidence="2" type="ORF">GTA08_BOTSDO05868</name>
</gene>
<evidence type="ECO:0008006" key="4">
    <source>
        <dbReference type="Google" id="ProtNLM"/>
    </source>
</evidence>